<protein>
    <submittedName>
        <fullName evidence="2">Glycosyltransferase family 2 protein</fullName>
        <ecNumber evidence="2">2.4.-.-</ecNumber>
    </submittedName>
</protein>
<evidence type="ECO:0000313" key="2">
    <source>
        <dbReference type="EMBL" id="MFC3085533.1"/>
    </source>
</evidence>
<reference evidence="3" key="1">
    <citation type="journal article" date="2019" name="Int. J. Syst. Evol. Microbiol.">
        <title>The Global Catalogue of Microorganisms (GCM) 10K type strain sequencing project: providing services to taxonomists for standard genome sequencing and annotation.</title>
        <authorList>
            <consortium name="The Broad Institute Genomics Platform"/>
            <consortium name="The Broad Institute Genome Sequencing Center for Infectious Disease"/>
            <person name="Wu L."/>
            <person name="Ma J."/>
        </authorList>
    </citation>
    <scope>NUCLEOTIDE SEQUENCE [LARGE SCALE GENOMIC DNA]</scope>
    <source>
        <strain evidence="3">KCTC 62102</strain>
    </source>
</reference>
<keyword evidence="3" id="KW-1185">Reference proteome</keyword>
<proteinExistence type="predicted"/>
<dbReference type="CDD" id="cd04186">
    <property type="entry name" value="GT_2_like_c"/>
    <property type="match status" value="1"/>
</dbReference>
<dbReference type="EMBL" id="JBHRSM010000011">
    <property type="protein sequence ID" value="MFC3085533.1"/>
    <property type="molecule type" value="Genomic_DNA"/>
</dbReference>
<dbReference type="EC" id="2.4.-.-" evidence="2"/>
<dbReference type="Pfam" id="PF13632">
    <property type="entry name" value="Glyco_trans_2_3"/>
    <property type="match status" value="1"/>
</dbReference>
<evidence type="ECO:0000259" key="1">
    <source>
        <dbReference type="Pfam" id="PF13632"/>
    </source>
</evidence>
<dbReference type="RefSeq" id="WP_197641808.1">
    <property type="nucleotide sequence ID" value="NZ_JAEACP010000002.1"/>
</dbReference>
<feature type="domain" description="Glycosyltransferase 2-like" evidence="1">
    <location>
        <begin position="95"/>
        <end position="233"/>
    </location>
</feature>
<dbReference type="InterPro" id="IPR001173">
    <property type="entry name" value="Glyco_trans_2-like"/>
</dbReference>
<dbReference type="GO" id="GO:0016757">
    <property type="term" value="F:glycosyltransferase activity"/>
    <property type="evidence" value="ECO:0007669"/>
    <property type="project" value="UniProtKB-KW"/>
</dbReference>
<keyword evidence="2" id="KW-0808">Transferase</keyword>
<dbReference type="PANTHER" id="PTHR43179:SF7">
    <property type="entry name" value="RHAMNOSYLTRANSFERASE WBBL"/>
    <property type="match status" value="1"/>
</dbReference>
<organism evidence="2 3">
    <name type="scientific">Tabrizicola soli</name>
    <dbReference type="NCBI Taxonomy" id="2185115"/>
    <lineage>
        <taxon>Bacteria</taxon>
        <taxon>Pseudomonadati</taxon>
        <taxon>Pseudomonadota</taxon>
        <taxon>Alphaproteobacteria</taxon>
        <taxon>Rhodobacterales</taxon>
        <taxon>Paracoccaceae</taxon>
        <taxon>Tabrizicola</taxon>
    </lineage>
</organism>
<dbReference type="InterPro" id="IPR029044">
    <property type="entry name" value="Nucleotide-diphossugar_trans"/>
</dbReference>
<evidence type="ECO:0000313" key="3">
    <source>
        <dbReference type="Proteomes" id="UP001595445"/>
    </source>
</evidence>
<dbReference type="Gene3D" id="3.90.550.10">
    <property type="entry name" value="Spore Coat Polysaccharide Biosynthesis Protein SpsA, Chain A"/>
    <property type="match status" value="1"/>
</dbReference>
<sequence>MPTDVAVIIVNYGTPRMAIAAADSVLQRAPDGLSVEIHIVDNASPGDDREVLSEAAIRWGDGVTLHLEAVNHGFGRGNNLVLRQLAARPAPPDKVYLLNPDARLVTNAVAELAAFLDAHPRAGVAGSGIVDATTLKPVVCAFRFPGLVSEFSTALNVGPLYRMLKRWQVAFPPGIPRQEVDWVSGASMMARLSALAEVGFFDPDYFLYYEEVDLMHRMKRRGWEVWHLPEAKVAHIAGAATGVTSANPERRPLPGYWFDSWRFYFEKTHGRAGARVAALGRWIGTVLGDLQCRLRRKPVQNPQNFAADFRQRVLRPLFGAAPPSRPLTR</sequence>
<dbReference type="SUPFAM" id="SSF53448">
    <property type="entry name" value="Nucleotide-diphospho-sugar transferases"/>
    <property type="match status" value="1"/>
</dbReference>
<dbReference type="Proteomes" id="UP001595445">
    <property type="component" value="Unassembled WGS sequence"/>
</dbReference>
<comment type="caution">
    <text evidence="2">The sequence shown here is derived from an EMBL/GenBank/DDBJ whole genome shotgun (WGS) entry which is preliminary data.</text>
</comment>
<name>A0ABV7DR60_9RHOB</name>
<gene>
    <name evidence="2" type="ORF">ACFOD6_05675</name>
</gene>
<dbReference type="PANTHER" id="PTHR43179">
    <property type="entry name" value="RHAMNOSYLTRANSFERASE WBBL"/>
    <property type="match status" value="1"/>
</dbReference>
<accession>A0ABV7DR60</accession>
<keyword evidence="2" id="KW-0328">Glycosyltransferase</keyword>